<dbReference type="PANTHER" id="PTHR43085:SF57">
    <property type="entry name" value="CARBOHYDRATE KINASE PFKB DOMAIN-CONTAINING PROTEIN"/>
    <property type="match status" value="1"/>
</dbReference>
<accession>A0AAE3MBA4</accession>
<organism evidence="5 6">
    <name type="scientific">Plebeiibacterium marinum</name>
    <dbReference type="NCBI Taxonomy" id="2992111"/>
    <lineage>
        <taxon>Bacteria</taxon>
        <taxon>Pseudomonadati</taxon>
        <taxon>Bacteroidota</taxon>
        <taxon>Bacteroidia</taxon>
        <taxon>Marinilabiliales</taxon>
        <taxon>Marinilabiliaceae</taxon>
        <taxon>Plebeiibacterium</taxon>
    </lineage>
</organism>
<protein>
    <submittedName>
        <fullName evidence="5">Carbohydrate kinase</fullName>
    </submittedName>
</protein>
<dbReference type="AlphaFoldDB" id="A0AAE3MBA4"/>
<evidence type="ECO:0000259" key="4">
    <source>
        <dbReference type="Pfam" id="PF00294"/>
    </source>
</evidence>
<dbReference type="InterPro" id="IPR011611">
    <property type="entry name" value="PfkB_dom"/>
</dbReference>
<comment type="similarity">
    <text evidence="1">Belongs to the carbohydrate kinase PfkB family.</text>
</comment>
<feature type="domain" description="Carbohydrate kinase PfkB" evidence="4">
    <location>
        <begin position="22"/>
        <end position="284"/>
    </location>
</feature>
<dbReference type="GO" id="GO:0016301">
    <property type="term" value="F:kinase activity"/>
    <property type="evidence" value="ECO:0007669"/>
    <property type="project" value="UniProtKB-KW"/>
</dbReference>
<keyword evidence="2" id="KW-0808">Transferase</keyword>
<evidence type="ECO:0000313" key="6">
    <source>
        <dbReference type="Proteomes" id="UP001207408"/>
    </source>
</evidence>
<sequence length="296" mass="32680">MDKKFYVIGMGELLWDMLPDGKQLGGAPANFAYHAQQMGARGGILSAVGNDSLGDEICDNIEKLNIDSLISRVDFPTGTVAVTLKDNGIPTYDIVENVAWDMIELYDTAKKELNLVDAVCFGSLAQRHEVSRNTIEQAINYTSKECLKVFDINLRQDFYNKEVIEKSLELCNVLKINDEELVILSAMFGWKGSDVEKCQFLIGHYQLEMLALTCGENGSYLFTADEQSFLETPKVKVADTVGAGDSFTGVMIIGKLQNKPLSEIHQMAVSVSAFVCTKKGATPSYNLNQICDKINC</sequence>
<dbReference type="EMBL" id="JAPDPI010000003">
    <property type="protein sequence ID" value="MCW3804568.1"/>
    <property type="molecule type" value="Genomic_DNA"/>
</dbReference>
<dbReference type="InterPro" id="IPR029056">
    <property type="entry name" value="Ribokinase-like"/>
</dbReference>
<evidence type="ECO:0000256" key="2">
    <source>
        <dbReference type="ARBA" id="ARBA00022679"/>
    </source>
</evidence>
<dbReference type="CDD" id="cd01167">
    <property type="entry name" value="bac_FRK"/>
    <property type="match status" value="1"/>
</dbReference>
<keyword evidence="6" id="KW-1185">Reference proteome</keyword>
<dbReference type="Pfam" id="PF00294">
    <property type="entry name" value="PfkB"/>
    <property type="match status" value="1"/>
</dbReference>
<keyword evidence="3 5" id="KW-0418">Kinase</keyword>
<dbReference type="PANTHER" id="PTHR43085">
    <property type="entry name" value="HEXOKINASE FAMILY MEMBER"/>
    <property type="match status" value="1"/>
</dbReference>
<evidence type="ECO:0000313" key="5">
    <source>
        <dbReference type="EMBL" id="MCW3804568.1"/>
    </source>
</evidence>
<gene>
    <name evidence="5" type="ORF">OM074_02960</name>
</gene>
<dbReference type="SUPFAM" id="SSF53613">
    <property type="entry name" value="Ribokinase-like"/>
    <property type="match status" value="1"/>
</dbReference>
<reference evidence="5" key="1">
    <citation type="submission" date="2022-10" db="EMBL/GenBank/DDBJ databases">
        <authorList>
            <person name="Yu W.X."/>
        </authorList>
    </citation>
    <scope>NUCLEOTIDE SEQUENCE</scope>
    <source>
        <strain evidence="5">D04</strain>
    </source>
</reference>
<proteinExistence type="inferred from homology"/>
<evidence type="ECO:0000256" key="1">
    <source>
        <dbReference type="ARBA" id="ARBA00010688"/>
    </source>
</evidence>
<comment type="caution">
    <text evidence="5">The sequence shown here is derived from an EMBL/GenBank/DDBJ whole genome shotgun (WGS) entry which is preliminary data.</text>
</comment>
<dbReference type="Gene3D" id="3.40.1190.20">
    <property type="match status" value="1"/>
</dbReference>
<dbReference type="RefSeq" id="WP_301197789.1">
    <property type="nucleotide sequence ID" value="NZ_JAPDPI010000003.1"/>
</dbReference>
<evidence type="ECO:0000256" key="3">
    <source>
        <dbReference type="ARBA" id="ARBA00022777"/>
    </source>
</evidence>
<dbReference type="Proteomes" id="UP001207408">
    <property type="component" value="Unassembled WGS sequence"/>
</dbReference>
<name>A0AAE3MBA4_9BACT</name>
<dbReference type="InterPro" id="IPR050306">
    <property type="entry name" value="PfkB_Carbo_kinase"/>
</dbReference>